<organism evidence="1 2">
    <name type="scientific">Coprobacter secundus subsp. similis</name>
    <dbReference type="NCBI Taxonomy" id="2751153"/>
    <lineage>
        <taxon>Bacteria</taxon>
        <taxon>Pseudomonadati</taxon>
        <taxon>Bacteroidota</taxon>
        <taxon>Bacteroidia</taxon>
        <taxon>Bacteroidales</taxon>
        <taxon>Barnesiellaceae</taxon>
        <taxon>Coprobacter</taxon>
    </lineage>
</organism>
<accession>A0A7G1I2S8</accession>
<dbReference type="Proteomes" id="UP000594042">
    <property type="component" value="Chromosome"/>
</dbReference>
<evidence type="ECO:0000313" key="2">
    <source>
        <dbReference type="Proteomes" id="UP000594042"/>
    </source>
</evidence>
<gene>
    <name evidence="1" type="ORF">Cop2CBH44_32440</name>
</gene>
<name>A0A7G1I2S8_9BACT</name>
<dbReference type="AlphaFoldDB" id="A0A7G1I2S8"/>
<dbReference type="KEGG" id="copr:Cop2CBH44_32440"/>
<protein>
    <submittedName>
        <fullName evidence="1">Uncharacterized protein</fullName>
    </submittedName>
</protein>
<dbReference type="RefSeq" id="WP_200755241.1">
    <property type="nucleotide sequence ID" value="NZ_AP023322.1"/>
</dbReference>
<dbReference type="EMBL" id="AP023322">
    <property type="protein sequence ID" value="BCI64891.1"/>
    <property type="molecule type" value="Genomic_DNA"/>
</dbReference>
<sequence>MDTYNFDNVNEELEAFEAMTEDEACKIYNVDYKEEARQYIIDYWIFNS</sequence>
<evidence type="ECO:0000313" key="1">
    <source>
        <dbReference type="EMBL" id="BCI64891.1"/>
    </source>
</evidence>
<reference evidence="2" key="1">
    <citation type="submission" date="2020-07" db="EMBL/GenBank/DDBJ databases">
        <title>Complete genome sequencing of Coprobacter sp. strain 2CBH44.</title>
        <authorList>
            <person name="Sakamoto M."/>
            <person name="Murakami T."/>
            <person name="Mori H."/>
        </authorList>
    </citation>
    <scope>NUCLEOTIDE SEQUENCE [LARGE SCALE GENOMIC DNA]</scope>
    <source>
        <strain evidence="2">2CBH44</strain>
    </source>
</reference>
<proteinExistence type="predicted"/>
<keyword evidence="2" id="KW-1185">Reference proteome</keyword>